<gene>
    <name evidence="1" type="ORF">GCM10011352_42220</name>
</gene>
<proteinExistence type="predicted"/>
<evidence type="ECO:0000313" key="1">
    <source>
        <dbReference type="EMBL" id="GGC11256.1"/>
    </source>
</evidence>
<sequence>MSGTRERGDAGLAHKAAGLSFINAIDAHLRVVARLRLATELHHSIRLQLSLFYDNQPTGSLSFDLNGFSPSEGVALARNIGANHYIMREIDEYLCGDMVE</sequence>
<accession>A0ABQ1KZI3</accession>
<name>A0ABQ1KZI3_9GAMM</name>
<dbReference type="Proteomes" id="UP000629025">
    <property type="component" value="Unassembled WGS sequence"/>
</dbReference>
<dbReference type="RefSeq" id="WP_188752160.1">
    <property type="nucleotide sequence ID" value="NZ_BMIJ01000011.1"/>
</dbReference>
<organism evidence="1 2">
    <name type="scientific">Marinobacterium zhoushanense</name>
    <dbReference type="NCBI Taxonomy" id="1679163"/>
    <lineage>
        <taxon>Bacteria</taxon>
        <taxon>Pseudomonadati</taxon>
        <taxon>Pseudomonadota</taxon>
        <taxon>Gammaproteobacteria</taxon>
        <taxon>Oceanospirillales</taxon>
        <taxon>Oceanospirillaceae</taxon>
        <taxon>Marinobacterium</taxon>
    </lineage>
</organism>
<evidence type="ECO:0000313" key="2">
    <source>
        <dbReference type="Proteomes" id="UP000629025"/>
    </source>
</evidence>
<comment type="caution">
    <text evidence="1">The sequence shown here is derived from an EMBL/GenBank/DDBJ whole genome shotgun (WGS) entry which is preliminary data.</text>
</comment>
<keyword evidence="2" id="KW-1185">Reference proteome</keyword>
<reference evidence="2" key="1">
    <citation type="journal article" date="2019" name="Int. J. Syst. Evol. Microbiol.">
        <title>The Global Catalogue of Microorganisms (GCM) 10K type strain sequencing project: providing services to taxonomists for standard genome sequencing and annotation.</title>
        <authorList>
            <consortium name="The Broad Institute Genomics Platform"/>
            <consortium name="The Broad Institute Genome Sequencing Center for Infectious Disease"/>
            <person name="Wu L."/>
            <person name="Ma J."/>
        </authorList>
    </citation>
    <scope>NUCLEOTIDE SEQUENCE [LARGE SCALE GENOMIC DNA]</scope>
    <source>
        <strain evidence="2">CGMCC 1.15341</strain>
    </source>
</reference>
<protein>
    <submittedName>
        <fullName evidence="1">Uncharacterized protein</fullName>
    </submittedName>
</protein>
<dbReference type="EMBL" id="BMIJ01000011">
    <property type="protein sequence ID" value="GGC11256.1"/>
    <property type="molecule type" value="Genomic_DNA"/>
</dbReference>